<dbReference type="EMBL" id="CAEZSR010000028">
    <property type="protein sequence ID" value="CAB4551240.1"/>
    <property type="molecule type" value="Genomic_DNA"/>
</dbReference>
<feature type="domain" description="Beta-lactamase-related" evidence="1">
    <location>
        <begin position="20"/>
        <end position="362"/>
    </location>
</feature>
<dbReference type="SUPFAM" id="SSF56601">
    <property type="entry name" value="beta-lactamase/transpeptidase-like"/>
    <property type="match status" value="1"/>
</dbReference>
<reference evidence="2" key="1">
    <citation type="submission" date="2020-05" db="EMBL/GenBank/DDBJ databases">
        <authorList>
            <person name="Chiriac C."/>
            <person name="Salcher M."/>
            <person name="Ghai R."/>
            <person name="Kavagutti S V."/>
        </authorList>
    </citation>
    <scope>NUCLEOTIDE SEQUENCE</scope>
</reference>
<dbReference type="InterPro" id="IPR001466">
    <property type="entry name" value="Beta-lactam-related"/>
</dbReference>
<accession>A0A6J6CI83</accession>
<dbReference type="InterPro" id="IPR052907">
    <property type="entry name" value="Beta-lactamase/esterase"/>
</dbReference>
<proteinExistence type="predicted"/>
<dbReference type="Pfam" id="PF00144">
    <property type="entry name" value="Beta-lactamase"/>
    <property type="match status" value="1"/>
</dbReference>
<evidence type="ECO:0000259" key="1">
    <source>
        <dbReference type="Pfam" id="PF00144"/>
    </source>
</evidence>
<dbReference type="InterPro" id="IPR012338">
    <property type="entry name" value="Beta-lactam/transpept-like"/>
</dbReference>
<name>A0A6J6CI83_9ZZZZ</name>
<protein>
    <submittedName>
        <fullName evidence="2">Unannotated protein</fullName>
    </submittedName>
</protein>
<organism evidence="2">
    <name type="scientific">freshwater metagenome</name>
    <dbReference type="NCBI Taxonomy" id="449393"/>
    <lineage>
        <taxon>unclassified sequences</taxon>
        <taxon>metagenomes</taxon>
        <taxon>ecological metagenomes</taxon>
    </lineage>
</organism>
<gene>
    <name evidence="2" type="ORF">UFOPK1493_01077</name>
</gene>
<evidence type="ECO:0000313" key="2">
    <source>
        <dbReference type="EMBL" id="CAB4551240.1"/>
    </source>
</evidence>
<dbReference type="AlphaFoldDB" id="A0A6J6CI83"/>
<dbReference type="Gene3D" id="3.40.710.10">
    <property type="entry name" value="DD-peptidase/beta-lactamase superfamily"/>
    <property type="match status" value="1"/>
</dbReference>
<dbReference type="PANTHER" id="PTHR43319">
    <property type="entry name" value="BETA-LACTAMASE-RELATED"/>
    <property type="match status" value="1"/>
</dbReference>
<sequence>MAVPISGTCDPAFAEVRDAFAANFADRGEVGAAVCVRVGGRPVVDLAGGWADAERTRPWQTDTLVNVYSVGKAFVGLLALQLVDEGRIQLDTPIAEVWPEFGAAGKHGATVRHALCHRAGVPAIREPLTDADLWSWQRMTDALAATAPWWEPGTAHAYHTNTYGHLVGGIVHRATGDLPSVRLRRVTDGVRADVWFGVPGPERHRCADVIWDPSRPMPTGIDPDQLEGETQMLLLGYVNPPGYSSAGVVNSTEWRRAEIPSTNGHATAGGIAAIYSALLEPGRLLSPGLLAEATRVQSEGWCPVLAEDSRFGLGFKPTVAHRPFGPNPNSFGHFGTGGAVGFADPDAGVAFGYAMNHVIPRWQSTRNRSLIDAVYRCL</sequence>
<dbReference type="PANTHER" id="PTHR43319:SF3">
    <property type="entry name" value="BETA-LACTAMASE-RELATED DOMAIN-CONTAINING PROTEIN"/>
    <property type="match status" value="1"/>
</dbReference>